<dbReference type="InterPro" id="IPR058427">
    <property type="entry name" value="DUF8114"/>
</dbReference>
<keyword evidence="2" id="KW-1185">Reference proteome</keyword>
<dbReference type="EMBL" id="CP025066">
    <property type="protein sequence ID" value="AUX09698.1"/>
    <property type="molecule type" value="Genomic_DNA"/>
</dbReference>
<gene>
    <name evidence="1" type="ORF">AArcSl_2073</name>
</gene>
<accession>A0A343TKS6</accession>
<dbReference type="AlphaFoldDB" id="A0A343TKS6"/>
<dbReference type="KEGG" id="hdf:AArcSl_2073"/>
<dbReference type="Proteomes" id="UP000263012">
    <property type="component" value="Chromosome"/>
</dbReference>
<dbReference type="Pfam" id="PF26419">
    <property type="entry name" value="DUF8114"/>
    <property type="match status" value="1"/>
</dbReference>
<sequence length="173" mass="19439">MAKVSVGLRGWRFEEAEIFDEDGEFKPLEEIPDDASERLVRLLALVEEPCDACYLVHGEAEISNCRPAEIVYGEPGAEVLLCGVHEPDFLYWFREEGGSELKGTAELQDAFHEWFADGNRAPDEYGGLEHVETAPEELPEPPSPQEIQERLDAQREEHRIDIKALAESGSAEE</sequence>
<organism evidence="1 2">
    <name type="scientific">Halalkaliarchaeum desulfuricum</name>
    <dbReference type="NCBI Taxonomy" id="2055893"/>
    <lineage>
        <taxon>Archaea</taxon>
        <taxon>Methanobacteriati</taxon>
        <taxon>Methanobacteriota</taxon>
        <taxon>Stenosarchaea group</taxon>
        <taxon>Halobacteria</taxon>
        <taxon>Halobacteriales</taxon>
        <taxon>Haloferacaceae</taxon>
        <taxon>Halalkaliarchaeum</taxon>
    </lineage>
</organism>
<reference evidence="2" key="1">
    <citation type="submission" date="2017-11" db="EMBL/GenBank/DDBJ databases">
        <title>Phenotypic and genomic properties of facultatively anaerobic sulfur-reducing natronoarchaea from hypersaline soda lakes.</title>
        <authorList>
            <person name="Sorokin D.Y."/>
            <person name="Kublanov I.V."/>
            <person name="Roman P."/>
            <person name="Sinninghe Damste J.S."/>
            <person name="Golyshin P.N."/>
            <person name="Rojo D."/>
            <person name="Ciordia S."/>
            <person name="Mena M.D.C."/>
            <person name="Ferrer M."/>
            <person name="Messina E."/>
            <person name="Smedile F."/>
            <person name="La Spada G."/>
            <person name="La Cono V."/>
            <person name="Yakimov M.M."/>
        </authorList>
    </citation>
    <scope>NUCLEOTIDE SEQUENCE [LARGE SCALE GENOMIC DNA]</scope>
    <source>
        <strain evidence="2">AArc-Sl</strain>
    </source>
</reference>
<name>A0A343TKS6_9EURY</name>
<evidence type="ECO:0000313" key="2">
    <source>
        <dbReference type="Proteomes" id="UP000263012"/>
    </source>
</evidence>
<protein>
    <submittedName>
        <fullName evidence="1">Uncharacterized protein</fullName>
    </submittedName>
</protein>
<evidence type="ECO:0000313" key="1">
    <source>
        <dbReference type="EMBL" id="AUX09698.1"/>
    </source>
</evidence>
<dbReference type="GeneID" id="37878424"/>
<dbReference type="OrthoDB" id="341007at2157"/>
<dbReference type="RefSeq" id="WP_119818710.1">
    <property type="nucleotide sequence ID" value="NZ_CP025066.1"/>
</dbReference>
<proteinExistence type="predicted"/>